<proteinExistence type="predicted"/>
<gene>
    <name evidence="3" type="primary">FG08512.1</name>
    <name evidence="2" type="ORF">FGRAMPH1_01T10143</name>
</gene>
<accession>I1RW56</accession>
<protein>
    <submittedName>
        <fullName evidence="2">Chromosome 2, complete genome</fullName>
    </submittedName>
</protein>
<dbReference type="EMBL" id="HG970333">
    <property type="protein sequence ID" value="CEF76875.1"/>
    <property type="molecule type" value="Genomic_DNA"/>
</dbReference>
<reference key="3">
    <citation type="submission" date="2014-02" db="EMBL/GenBank/DDBJ databases">
        <title>A revised Fusarium graminearum genomic reference sequence using whole shotgun re-sequencing.</title>
        <authorList>
            <person name="King R."/>
            <person name="Urban M."/>
            <person name="Hassani-Pak K."/>
            <person name="Hammond-Kosack K."/>
        </authorList>
    </citation>
    <scope>NUCLEOTIDE SEQUENCE</scope>
    <source>
        <strain>PH-1</strain>
    </source>
</reference>
<dbReference type="KEGG" id="fgr:FGSG_08512"/>
<feature type="signal peptide" evidence="1">
    <location>
        <begin position="1"/>
        <end position="18"/>
    </location>
</feature>
<dbReference type="InParanoid" id="I1RW56"/>
<reference evidence="3" key="5">
    <citation type="submission" date="2017-01" db="UniProtKB">
        <authorList>
            <consortium name="EnsemblFungi"/>
        </authorList>
    </citation>
    <scope>IDENTIFICATION</scope>
    <source>
        <strain evidence="3">PH-1 / ATCC MYA-4620 / FGSC 9075 / NRRL 31084</strain>
    </source>
</reference>
<reference evidence="3 4" key="1">
    <citation type="journal article" date="2007" name="Science">
        <title>The Fusarium graminearum genome reveals a link between localized polymorphism and pathogen specialization.</title>
        <authorList>
            <person name="Cuomo C.A."/>
            <person name="Gueldener U."/>
            <person name="Xu J.-R."/>
            <person name="Trail F."/>
            <person name="Turgeon B.G."/>
            <person name="Di Pietro A."/>
            <person name="Walton J.D."/>
            <person name="Ma L.-J."/>
            <person name="Baker S.E."/>
            <person name="Rep M."/>
            <person name="Adam G."/>
            <person name="Antoniw J."/>
            <person name="Baldwin T."/>
            <person name="Calvo S.E."/>
            <person name="Chang Y.-L."/>
            <person name="DeCaprio D."/>
            <person name="Gale L.R."/>
            <person name="Gnerre S."/>
            <person name="Goswami R.S."/>
            <person name="Hammond-Kosack K."/>
            <person name="Harris L.J."/>
            <person name="Hilburn K."/>
            <person name="Kennell J.C."/>
            <person name="Kroken S."/>
            <person name="Magnuson J.K."/>
            <person name="Mannhaupt G."/>
            <person name="Mauceli E.W."/>
            <person name="Mewes H.-W."/>
            <person name="Mitterbauer R."/>
            <person name="Muehlbauer G."/>
            <person name="Muensterkoetter M."/>
            <person name="Nelson D."/>
            <person name="O'Donnell K."/>
            <person name="Ouellet T."/>
            <person name="Qi W."/>
            <person name="Quesneville H."/>
            <person name="Roncero M.I.G."/>
            <person name="Seong K.-Y."/>
            <person name="Tetko I.V."/>
            <person name="Urban M."/>
            <person name="Waalwijk C."/>
            <person name="Ward T.J."/>
            <person name="Yao J."/>
            <person name="Birren B.W."/>
            <person name="Kistler H.C."/>
        </authorList>
    </citation>
    <scope>NUCLEOTIDE SEQUENCE [LARGE SCALE GENOMIC DNA]</scope>
    <source>
        <strain evidence="4">ATCC MYA-4620 / CBS 123657 / FGSC 9075 / NRRL 31084 / PH-1</strain>
        <strain evidence="3">PH-1 / ATCC MYA-4620 / FGSC 9075 / NRRL 31084</strain>
    </source>
</reference>
<keyword evidence="4" id="KW-1185">Reference proteome</keyword>
<evidence type="ECO:0000313" key="2">
    <source>
        <dbReference type="EMBL" id="CEF76875.1"/>
    </source>
</evidence>
<organism evidence="2 4">
    <name type="scientific">Gibberella zeae (strain ATCC MYA-4620 / CBS 123657 / FGSC 9075 / NRRL 31084 / PH-1)</name>
    <name type="common">Wheat head blight fungus</name>
    <name type="synonym">Fusarium graminearum</name>
    <dbReference type="NCBI Taxonomy" id="229533"/>
    <lineage>
        <taxon>Eukaryota</taxon>
        <taxon>Fungi</taxon>
        <taxon>Dikarya</taxon>
        <taxon>Ascomycota</taxon>
        <taxon>Pezizomycotina</taxon>
        <taxon>Sordariomycetes</taxon>
        <taxon>Hypocreomycetidae</taxon>
        <taxon>Hypocreales</taxon>
        <taxon>Nectriaceae</taxon>
        <taxon>Fusarium</taxon>
    </lineage>
</organism>
<dbReference type="EnsemblFungi" id="CEF76875">
    <property type="protein sequence ID" value="CEF76875"/>
    <property type="gene ID" value="FGRRES_08512_M"/>
</dbReference>
<evidence type="ECO:0000256" key="1">
    <source>
        <dbReference type="SAM" id="SignalP"/>
    </source>
</evidence>
<dbReference type="RefSeq" id="XP_011320248.1">
    <property type="nucleotide sequence ID" value="XM_011321946.1"/>
</dbReference>
<sequence length="129" mass="14453">MQIAPICFLHLAIHSCLAELDHSVGRVIALTSIGKHESIKVTRPLQHEISPIINFQVDDILPGQYAGQAVTLNQDLYFVLVHGDRVISPPRNQWLFALIKAEGQRPKSLAGLQPLCNEPRRECQPMLRT</sequence>
<evidence type="ECO:0000313" key="4">
    <source>
        <dbReference type="Proteomes" id="UP000070720"/>
    </source>
</evidence>
<name>I1RW56_GIBZE</name>
<dbReference type="Proteomes" id="UP000070720">
    <property type="component" value="Chromosome 2"/>
</dbReference>
<dbReference type="VEuPathDB" id="FungiDB:FGRAMPH1_01G10143"/>
<feature type="chain" id="PRO_5010124558" evidence="1">
    <location>
        <begin position="19"/>
        <end position="129"/>
    </location>
</feature>
<reference evidence="2 4" key="4">
    <citation type="journal article" date="2015" name="BMC Genomics">
        <title>The completed genome sequence of the pathogenic ascomycete fungus Fusarium graminearum.</title>
        <authorList>
            <person name="King R."/>
            <person name="Urban M."/>
            <person name="Hammond-Kosack M.C."/>
            <person name="Hassani-Pak K."/>
            <person name="Hammond-Kosack K.E."/>
        </authorList>
    </citation>
    <scope>NUCLEOTIDE SEQUENCE [LARGE SCALE GENOMIC DNA]</scope>
    <source>
        <strain evidence="4">ATCC MYA-4620 / CBS 123657 / FGSC 9075 / NRRL 31084 / PH-1</strain>
        <strain evidence="2">PH-1</strain>
    </source>
</reference>
<dbReference type="AlphaFoldDB" id="I1RW56"/>
<reference evidence="3 4" key="2">
    <citation type="journal article" date="2010" name="Nature">
        <title>Comparative genomics reveals mobile pathogenicity chromosomes in Fusarium.</title>
        <authorList>
            <person name="Ma L.J."/>
            <person name="van der Does H.C."/>
            <person name="Borkovich K.A."/>
            <person name="Coleman J.J."/>
            <person name="Daboussi M.J."/>
            <person name="Di Pietro A."/>
            <person name="Dufresne M."/>
            <person name="Freitag M."/>
            <person name="Grabherr M."/>
            <person name="Henrissat B."/>
            <person name="Houterman P.M."/>
            <person name="Kang S."/>
            <person name="Shim W.B."/>
            <person name="Woloshuk C."/>
            <person name="Xie X."/>
            <person name="Xu J.R."/>
            <person name="Antoniw J."/>
            <person name="Baker S.E."/>
            <person name="Bluhm B.H."/>
            <person name="Breakspear A."/>
            <person name="Brown D.W."/>
            <person name="Butchko R.A."/>
            <person name="Chapman S."/>
            <person name="Coulson R."/>
            <person name="Coutinho P.M."/>
            <person name="Danchin E.G."/>
            <person name="Diener A."/>
            <person name="Gale L.R."/>
            <person name="Gardiner D.M."/>
            <person name="Goff S."/>
            <person name="Hammond-Kosack K.E."/>
            <person name="Hilburn K."/>
            <person name="Hua-Van A."/>
            <person name="Jonkers W."/>
            <person name="Kazan K."/>
            <person name="Kodira C.D."/>
            <person name="Koehrsen M."/>
            <person name="Kumar L."/>
            <person name="Lee Y.H."/>
            <person name="Li L."/>
            <person name="Manners J.M."/>
            <person name="Miranda-Saavedra D."/>
            <person name="Mukherjee M."/>
            <person name="Park G."/>
            <person name="Park J."/>
            <person name="Park S.Y."/>
            <person name="Proctor R.H."/>
            <person name="Regev A."/>
            <person name="Ruiz-Roldan M.C."/>
            <person name="Sain D."/>
            <person name="Sakthikumar S."/>
            <person name="Sykes S."/>
            <person name="Schwartz D.C."/>
            <person name="Turgeon B.G."/>
            <person name="Wapinski I."/>
            <person name="Yoder O."/>
            <person name="Young S."/>
            <person name="Zeng Q."/>
            <person name="Zhou S."/>
            <person name="Galagan J."/>
            <person name="Cuomo C.A."/>
            <person name="Kistler H.C."/>
            <person name="Rep M."/>
        </authorList>
    </citation>
    <scope>GENOME REANNOTATION</scope>
    <source>
        <strain evidence="4">ATCC MYA-4620 / CBS 123657 / FGSC 9075 / NRRL 31084 / PH-1</strain>
        <strain evidence="3">PH-1 / ATCC MYA-4620 / FGSC 9075 / NRRL 31084</strain>
    </source>
</reference>
<evidence type="ECO:0000313" key="3">
    <source>
        <dbReference type="EnsemblFungi" id="CEF76875"/>
    </source>
</evidence>
<keyword evidence="1" id="KW-0732">Signal</keyword>
<dbReference type="HOGENOM" id="CLU_1948994_0_0_1"/>